<keyword evidence="2" id="KW-0479">Metal-binding</keyword>
<dbReference type="InterPro" id="IPR007219">
    <property type="entry name" value="XnlR_reg_dom"/>
</dbReference>
<dbReference type="EMBL" id="BQKY01000001">
    <property type="protein sequence ID" value="GJN87602.1"/>
    <property type="molecule type" value="Genomic_DNA"/>
</dbReference>
<feature type="region of interest" description="Disordered" evidence="6">
    <location>
        <begin position="809"/>
        <end position="854"/>
    </location>
</feature>
<keyword evidence="9" id="KW-1185">Reference proteome</keyword>
<feature type="region of interest" description="Disordered" evidence="6">
    <location>
        <begin position="1"/>
        <end position="81"/>
    </location>
</feature>
<name>A0AAV5GE51_9BASI</name>
<evidence type="ECO:0000256" key="1">
    <source>
        <dbReference type="ARBA" id="ARBA00004123"/>
    </source>
</evidence>
<evidence type="ECO:0000259" key="7">
    <source>
        <dbReference type="Pfam" id="PF04082"/>
    </source>
</evidence>
<gene>
    <name evidence="8" type="ORF">Rhopal_000557-T1</name>
</gene>
<evidence type="ECO:0000313" key="9">
    <source>
        <dbReference type="Proteomes" id="UP001342314"/>
    </source>
</evidence>
<dbReference type="InterPro" id="IPR050815">
    <property type="entry name" value="TF_fung"/>
</dbReference>
<feature type="compositionally biased region" description="Gly residues" evidence="6">
    <location>
        <begin position="923"/>
        <end position="932"/>
    </location>
</feature>
<comment type="subcellular location">
    <subcellularLocation>
        <location evidence="1">Nucleus</location>
    </subcellularLocation>
</comment>
<dbReference type="GO" id="GO:0006351">
    <property type="term" value="P:DNA-templated transcription"/>
    <property type="evidence" value="ECO:0007669"/>
    <property type="project" value="InterPro"/>
</dbReference>
<dbReference type="PANTHER" id="PTHR47338:SF5">
    <property type="entry name" value="ZN(II)2CYS6 TRANSCRIPTION FACTOR (EUROFUNG)"/>
    <property type="match status" value="1"/>
</dbReference>
<dbReference type="Pfam" id="PF04082">
    <property type="entry name" value="Fungal_trans"/>
    <property type="match status" value="1"/>
</dbReference>
<evidence type="ECO:0000256" key="2">
    <source>
        <dbReference type="ARBA" id="ARBA00022723"/>
    </source>
</evidence>
<feature type="compositionally biased region" description="Gly residues" evidence="6">
    <location>
        <begin position="888"/>
        <end position="897"/>
    </location>
</feature>
<dbReference type="CDD" id="cd12148">
    <property type="entry name" value="fungal_TF_MHR"/>
    <property type="match status" value="1"/>
</dbReference>
<feature type="compositionally biased region" description="Basic and acidic residues" evidence="6">
    <location>
        <begin position="222"/>
        <end position="233"/>
    </location>
</feature>
<feature type="region of interest" description="Disordered" evidence="6">
    <location>
        <begin position="278"/>
        <end position="306"/>
    </location>
</feature>
<organism evidence="8 9">
    <name type="scientific">Rhodotorula paludigena</name>
    <dbReference type="NCBI Taxonomy" id="86838"/>
    <lineage>
        <taxon>Eukaryota</taxon>
        <taxon>Fungi</taxon>
        <taxon>Dikarya</taxon>
        <taxon>Basidiomycota</taxon>
        <taxon>Pucciniomycotina</taxon>
        <taxon>Microbotryomycetes</taxon>
        <taxon>Sporidiobolales</taxon>
        <taxon>Sporidiobolaceae</taxon>
        <taxon>Rhodotorula</taxon>
    </lineage>
</organism>
<keyword evidence="5" id="KW-0539">Nucleus</keyword>
<feature type="compositionally biased region" description="Low complexity" evidence="6">
    <location>
        <begin position="827"/>
        <end position="852"/>
    </location>
</feature>
<evidence type="ECO:0000256" key="3">
    <source>
        <dbReference type="ARBA" id="ARBA00023015"/>
    </source>
</evidence>
<dbReference type="GO" id="GO:0008270">
    <property type="term" value="F:zinc ion binding"/>
    <property type="evidence" value="ECO:0007669"/>
    <property type="project" value="InterPro"/>
</dbReference>
<dbReference type="GO" id="GO:0005634">
    <property type="term" value="C:nucleus"/>
    <property type="evidence" value="ECO:0007669"/>
    <property type="project" value="UniProtKB-SubCell"/>
</dbReference>
<protein>
    <recommendedName>
        <fullName evidence="7">Xylanolytic transcriptional activator regulatory domain-containing protein</fullName>
    </recommendedName>
</protein>
<dbReference type="PANTHER" id="PTHR47338">
    <property type="entry name" value="ZN(II)2CYS6 TRANSCRIPTION FACTOR (EUROFUNG)-RELATED"/>
    <property type="match status" value="1"/>
</dbReference>
<accession>A0AAV5GE51</accession>
<dbReference type="GO" id="GO:0000981">
    <property type="term" value="F:DNA-binding transcription factor activity, RNA polymerase II-specific"/>
    <property type="evidence" value="ECO:0007669"/>
    <property type="project" value="InterPro"/>
</dbReference>
<feature type="compositionally biased region" description="Low complexity" evidence="6">
    <location>
        <begin position="23"/>
        <end position="34"/>
    </location>
</feature>
<dbReference type="GO" id="GO:0003677">
    <property type="term" value="F:DNA binding"/>
    <property type="evidence" value="ECO:0007669"/>
    <property type="project" value="InterPro"/>
</dbReference>
<proteinExistence type="predicted"/>
<dbReference type="AlphaFoldDB" id="A0AAV5GE51"/>
<feature type="domain" description="Xylanolytic transcriptional activator regulatory" evidence="7">
    <location>
        <begin position="340"/>
        <end position="475"/>
    </location>
</feature>
<feature type="compositionally biased region" description="Gly residues" evidence="6">
    <location>
        <begin position="278"/>
        <end position="287"/>
    </location>
</feature>
<keyword evidence="4" id="KW-0804">Transcription</keyword>
<feature type="region of interest" description="Disordered" evidence="6">
    <location>
        <begin position="222"/>
        <end position="257"/>
    </location>
</feature>
<dbReference type="Proteomes" id="UP001342314">
    <property type="component" value="Unassembled WGS sequence"/>
</dbReference>
<keyword evidence="3" id="KW-0805">Transcription regulation</keyword>
<feature type="compositionally biased region" description="Low complexity" evidence="6">
    <location>
        <begin position="898"/>
        <end position="913"/>
    </location>
</feature>
<evidence type="ECO:0000256" key="4">
    <source>
        <dbReference type="ARBA" id="ARBA00023163"/>
    </source>
</evidence>
<evidence type="ECO:0000313" key="8">
    <source>
        <dbReference type="EMBL" id="GJN87602.1"/>
    </source>
</evidence>
<feature type="compositionally biased region" description="Pro residues" evidence="6">
    <location>
        <begin position="40"/>
        <end position="63"/>
    </location>
</feature>
<evidence type="ECO:0000256" key="6">
    <source>
        <dbReference type="SAM" id="MobiDB-lite"/>
    </source>
</evidence>
<feature type="region of interest" description="Disordered" evidence="6">
    <location>
        <begin position="885"/>
        <end position="934"/>
    </location>
</feature>
<feature type="compositionally biased region" description="Low complexity" evidence="6">
    <location>
        <begin position="288"/>
        <end position="306"/>
    </location>
</feature>
<sequence>MQPAGSPEGALARLGFAPPAPSSQPAAPSHQQPHPQEHQQPPPAPPPAPPSSSDPPPAAPPVAPGLAQTQPQASAPKRVAAACTRQVPRAFASAPPAGGSRSLSRRSACTVEGSVGFGWRDGALERVGRRAGEMGREMGLARSGNHGLLSRAAAGSCGIDRSAGERWACRAQVERRAAAVLHCWIDSQGALRFPRTGDTTRVSARQGTACIARGHEADCVRGEKGKAADDRVPRARKRRLDEEDGLPPSFSAAHRASYAGPGASHNGSFGGVFASTSGGGGGAGGPARDGFVASPSPPSSSWSPRASYPALYSGVKREDEGARGEVLPPPPLLIEACENFFQSYFQLGFLHRPSFLHQLQTRPESVSTFLLLSMLAISARFTPSLAAKHGSPFRAAEHYASKAHALILGELVEPSIDRVQALYLLGIHDFGNGTAFRSKLFANMARQMAEALNLHEDVPGASVIENETRRRTWWFLGMDALGTVGSATGVFDPLAMPVPLPSQEQDFTFGVKSRTPQYFPGATSAIAKQNPTVPGEMSLLAALLTVMSIFGRTARALSQSSSASNDETMIPPWQPGSLLLNTQRSLQSWLGVLSPLQKWSTNNLLAYRTQHLDLGFGCVFVDYHAINILVRRAYLPQMIRALAPSNKGDTAASAVNGVVPPDGVDYWAQMARKLVEHAFDIVELHEEVTGVRPASRGMTPHLAFCIYLAGTILSYLRICPWPRIASSLELLQHVATIWPIVERWHRSIYAQATSTPLDSLASDQAAGIARADLHLDHEAGLFRQYAPASSVTDGASPAQKMDAASALAAMSTSGAQPQAPPLSLAWTPTSAQSVPATAPTTSAQPQAQTGPARYSSAVSGMFRAISGAVPASSAAAAPPGSLAHALNGGTGRTGGTVGESVSPASHAASPAFSGLFTPNPDANGGGSAGMAGEGLHEGQQNLEALFTLDLGDLNELNQFLAGYGGIGFDPLGN</sequence>
<comment type="caution">
    <text evidence="8">The sequence shown here is derived from an EMBL/GenBank/DDBJ whole genome shotgun (WGS) entry which is preliminary data.</text>
</comment>
<reference evidence="8 9" key="1">
    <citation type="submission" date="2021-12" db="EMBL/GenBank/DDBJ databases">
        <title>High titer production of polyol ester of fatty acids by Rhodotorula paludigena BS15 towards product separation-free biomass refinery.</title>
        <authorList>
            <person name="Mano J."/>
            <person name="Ono H."/>
            <person name="Tanaka T."/>
            <person name="Naito K."/>
            <person name="Sushida H."/>
            <person name="Ike M."/>
            <person name="Tokuyasu K."/>
            <person name="Kitaoka M."/>
        </authorList>
    </citation>
    <scope>NUCLEOTIDE SEQUENCE [LARGE SCALE GENOMIC DNA]</scope>
    <source>
        <strain evidence="8 9">BS15</strain>
    </source>
</reference>
<evidence type="ECO:0000256" key="5">
    <source>
        <dbReference type="ARBA" id="ARBA00023242"/>
    </source>
</evidence>